<evidence type="ECO:0000259" key="2">
    <source>
        <dbReference type="PROSITE" id="PS50110"/>
    </source>
</evidence>
<dbReference type="EMBL" id="SKFH01000012">
    <property type="protein sequence ID" value="TCZ71815.1"/>
    <property type="molecule type" value="Genomic_DNA"/>
</dbReference>
<feature type="modified residue" description="4-aspartylphosphate" evidence="1">
    <location>
        <position position="61"/>
    </location>
</feature>
<dbReference type="Gene3D" id="3.40.50.2300">
    <property type="match status" value="1"/>
</dbReference>
<dbReference type="SMART" id="SM00448">
    <property type="entry name" value="REC"/>
    <property type="match status" value="1"/>
</dbReference>
<sequence>MAQWKILLADDDPEDRGILADSFEQLGARGLLDFAVDGEDALRRLETGWAEGHLPCLVVLDLNMPRLNGGQTLAALKRDERFRHLPVVIYSTSINPLEREKCLQLGAHSYRVKPVTYKETLDVAKGFLSFCEGAER</sequence>
<dbReference type="Proteomes" id="UP000295164">
    <property type="component" value="Unassembled WGS sequence"/>
</dbReference>
<keyword evidence="1" id="KW-0597">Phosphoprotein</keyword>
<evidence type="ECO:0000256" key="1">
    <source>
        <dbReference type="PROSITE-ProRule" id="PRU00169"/>
    </source>
</evidence>
<dbReference type="Pfam" id="PF00072">
    <property type="entry name" value="Response_reg"/>
    <property type="match status" value="1"/>
</dbReference>
<reference evidence="3 4" key="1">
    <citation type="submission" date="2019-03" db="EMBL/GenBank/DDBJ databases">
        <authorList>
            <person name="Kim M.K.M."/>
        </authorList>
    </citation>
    <scope>NUCLEOTIDE SEQUENCE [LARGE SCALE GENOMIC DNA]</scope>
    <source>
        <strain evidence="3 4">17J68-15</strain>
    </source>
</reference>
<dbReference type="PROSITE" id="PS50110">
    <property type="entry name" value="RESPONSE_REGULATORY"/>
    <property type="match status" value="1"/>
</dbReference>
<name>A0A4R4E1N6_9BACT</name>
<keyword evidence="4" id="KW-1185">Reference proteome</keyword>
<dbReference type="InterPro" id="IPR001789">
    <property type="entry name" value="Sig_transdc_resp-reg_receiver"/>
</dbReference>
<feature type="domain" description="Response regulatory" evidence="2">
    <location>
        <begin position="5"/>
        <end position="128"/>
    </location>
</feature>
<dbReference type="RefSeq" id="WP_131851968.1">
    <property type="nucleotide sequence ID" value="NZ_SKFH01000012.1"/>
</dbReference>
<gene>
    <name evidence="3" type="ORF">E0486_09705</name>
</gene>
<evidence type="ECO:0000313" key="4">
    <source>
        <dbReference type="Proteomes" id="UP000295164"/>
    </source>
</evidence>
<dbReference type="InterPro" id="IPR052893">
    <property type="entry name" value="TCS_response_regulator"/>
</dbReference>
<dbReference type="OrthoDB" id="7631574at2"/>
<protein>
    <submittedName>
        <fullName evidence="3">Response regulator</fullName>
    </submittedName>
</protein>
<dbReference type="AlphaFoldDB" id="A0A4R4E1N6"/>
<dbReference type="InterPro" id="IPR011006">
    <property type="entry name" value="CheY-like_superfamily"/>
</dbReference>
<dbReference type="PANTHER" id="PTHR44520">
    <property type="entry name" value="RESPONSE REGULATOR RCP1-RELATED"/>
    <property type="match status" value="1"/>
</dbReference>
<proteinExistence type="predicted"/>
<dbReference type="SUPFAM" id="SSF52172">
    <property type="entry name" value="CheY-like"/>
    <property type="match status" value="1"/>
</dbReference>
<comment type="caution">
    <text evidence="3">The sequence shown here is derived from an EMBL/GenBank/DDBJ whole genome shotgun (WGS) entry which is preliminary data.</text>
</comment>
<dbReference type="GO" id="GO:0000160">
    <property type="term" value="P:phosphorelay signal transduction system"/>
    <property type="evidence" value="ECO:0007669"/>
    <property type="project" value="InterPro"/>
</dbReference>
<accession>A0A4R4E1N6</accession>
<dbReference type="PANTHER" id="PTHR44520:SF2">
    <property type="entry name" value="RESPONSE REGULATOR RCP1"/>
    <property type="match status" value="1"/>
</dbReference>
<evidence type="ECO:0000313" key="3">
    <source>
        <dbReference type="EMBL" id="TCZ71815.1"/>
    </source>
</evidence>
<organism evidence="3 4">
    <name type="scientific">Flaviaesturariibacter aridisoli</name>
    <dbReference type="NCBI Taxonomy" id="2545761"/>
    <lineage>
        <taxon>Bacteria</taxon>
        <taxon>Pseudomonadati</taxon>
        <taxon>Bacteroidota</taxon>
        <taxon>Chitinophagia</taxon>
        <taxon>Chitinophagales</taxon>
        <taxon>Chitinophagaceae</taxon>
        <taxon>Flaviaestuariibacter</taxon>
    </lineage>
</organism>